<dbReference type="Proteomes" id="UP000504611">
    <property type="component" value="Unplaced"/>
</dbReference>
<sequence>MQLTNRAFSINCDLRQIYVGRVYPQAVYFPIRTLYLTLKIEQRERYKSDSSGQQQPSSVGAQPHSGASDPGPIRATAPMWRCSRIMHMQRELHPTLLSSLEGIVDQMVWFRENWHEEVLRQLQQGLAKCYSVAFEKSGAVSDAKITPHTLNFVKKLVSTFGVGLENVPNVSTMFSSAASESLARRAKATAQDPVFQKMKGQFTTDFDFSVPGSMKLHNLISKLKKWIKILEAKTKQLPKFFLIEEKCRFLSNFSAQTAEVEIPGEFLMPKPTHYYIKIARFMPRVEIVQKHNTAAREREEIHDGMILLPYKQGLRRRSSCRTLSSRRDSVRQASFITSPLKCCLPRVVAVSPQMRLVEDNPSSLSLVEIYKQRCAKKGIEHDNPISRYYDRLATVQARGTQASHQDTGKLNVSYFRFDINDATGDLDANRPVPFRLTPNISEFLTTIGVSGPLTASMIAVARCFSQPNFKVINFAEIQSAKVFGHRQIFRKYGIDAVRQSSVQTGPPV</sequence>
<dbReference type="GeneID" id="104962907"/>
<dbReference type="PANTHER" id="PTHR11139:SF1">
    <property type="entry name" value="TRANSFORMATION_TRANSCRIPTION DOMAIN-ASSOCIATED PROTEIN"/>
    <property type="match status" value="1"/>
</dbReference>
<dbReference type="RefSeq" id="XP_010789718.1">
    <property type="nucleotide sequence ID" value="XM_010791416.1"/>
</dbReference>
<dbReference type="GO" id="GO:0005634">
    <property type="term" value="C:nucleus"/>
    <property type="evidence" value="ECO:0007669"/>
    <property type="project" value="TreeGrafter"/>
</dbReference>
<dbReference type="SUPFAM" id="SSF56112">
    <property type="entry name" value="Protein kinase-like (PK-like)"/>
    <property type="match status" value="1"/>
</dbReference>
<dbReference type="GO" id="GO:0000124">
    <property type="term" value="C:SAGA complex"/>
    <property type="evidence" value="ECO:0007669"/>
    <property type="project" value="TreeGrafter"/>
</dbReference>
<dbReference type="PANTHER" id="PTHR11139">
    <property type="entry name" value="ATAXIA TELANGIECTASIA MUTATED ATM -RELATED"/>
    <property type="match status" value="1"/>
</dbReference>
<organism evidence="2 3">
    <name type="scientific">Notothenia coriiceps</name>
    <name type="common">black rockcod</name>
    <dbReference type="NCBI Taxonomy" id="8208"/>
    <lineage>
        <taxon>Eukaryota</taxon>
        <taxon>Metazoa</taxon>
        <taxon>Chordata</taxon>
        <taxon>Craniata</taxon>
        <taxon>Vertebrata</taxon>
        <taxon>Euteleostomi</taxon>
        <taxon>Actinopterygii</taxon>
        <taxon>Neopterygii</taxon>
        <taxon>Teleostei</taxon>
        <taxon>Neoteleostei</taxon>
        <taxon>Acanthomorphata</taxon>
        <taxon>Eupercaria</taxon>
        <taxon>Perciformes</taxon>
        <taxon>Notothenioidei</taxon>
        <taxon>Nototheniidae</taxon>
        <taxon>Notothenia</taxon>
    </lineage>
</organism>
<dbReference type="GO" id="GO:0035267">
    <property type="term" value="C:NuA4 histone acetyltransferase complex"/>
    <property type="evidence" value="ECO:0007669"/>
    <property type="project" value="TreeGrafter"/>
</dbReference>
<name>A0A6I9PR21_9TELE</name>
<dbReference type="InterPro" id="IPR050517">
    <property type="entry name" value="DDR_Repair_Kinase"/>
</dbReference>
<gene>
    <name evidence="3" type="primary">LOC104962907</name>
</gene>
<dbReference type="InterPro" id="IPR011009">
    <property type="entry name" value="Kinase-like_dom_sf"/>
</dbReference>
<dbReference type="GO" id="GO:0006355">
    <property type="term" value="P:regulation of DNA-templated transcription"/>
    <property type="evidence" value="ECO:0007669"/>
    <property type="project" value="TreeGrafter"/>
</dbReference>
<feature type="region of interest" description="Disordered" evidence="1">
    <location>
        <begin position="46"/>
        <end position="73"/>
    </location>
</feature>
<evidence type="ECO:0000256" key="1">
    <source>
        <dbReference type="SAM" id="MobiDB-lite"/>
    </source>
</evidence>
<proteinExistence type="predicted"/>
<keyword evidence="2" id="KW-1185">Reference proteome</keyword>
<feature type="compositionally biased region" description="Polar residues" evidence="1">
    <location>
        <begin position="49"/>
        <end position="60"/>
    </location>
</feature>
<evidence type="ECO:0000313" key="3">
    <source>
        <dbReference type="RefSeq" id="XP_010789718.1"/>
    </source>
</evidence>
<accession>A0A6I9PR21</accession>
<evidence type="ECO:0000313" key="2">
    <source>
        <dbReference type="Proteomes" id="UP000504611"/>
    </source>
</evidence>
<reference evidence="3" key="1">
    <citation type="submission" date="2025-08" db="UniProtKB">
        <authorList>
            <consortium name="RefSeq"/>
        </authorList>
    </citation>
    <scope>IDENTIFICATION</scope>
    <source>
        <tissue evidence="3">Muscle</tissue>
    </source>
</reference>
<dbReference type="GO" id="GO:0006281">
    <property type="term" value="P:DNA repair"/>
    <property type="evidence" value="ECO:0007669"/>
    <property type="project" value="TreeGrafter"/>
</dbReference>
<dbReference type="OrthoDB" id="5570127at2759"/>
<protein>
    <submittedName>
        <fullName evidence="3">Transformation/transcription domain-associated protein-like</fullName>
    </submittedName>
</protein>
<dbReference type="KEGG" id="ncc:104962907"/>
<dbReference type="AlphaFoldDB" id="A0A6I9PR21"/>